<name>A0A6L9S246_9ACTN</name>
<evidence type="ECO:0000259" key="5">
    <source>
        <dbReference type="Pfam" id="PF01168"/>
    </source>
</evidence>
<gene>
    <name evidence="6" type="ORF">G1H10_02725</name>
</gene>
<dbReference type="AlphaFoldDB" id="A0A6L9S246"/>
<evidence type="ECO:0000313" key="7">
    <source>
        <dbReference type="Proteomes" id="UP000475214"/>
    </source>
</evidence>
<reference evidence="6 7" key="1">
    <citation type="submission" date="2020-02" db="EMBL/GenBank/DDBJ databases">
        <authorList>
            <person name="Li X.-J."/>
            <person name="Han X.-M."/>
        </authorList>
    </citation>
    <scope>NUCLEOTIDE SEQUENCE [LARGE SCALE GENOMIC DNA]</scope>
    <source>
        <strain evidence="6 7">CCTCC AB 2017055</strain>
    </source>
</reference>
<dbReference type="NCBIfam" id="TIGR00044">
    <property type="entry name" value="YggS family pyridoxal phosphate-dependent enzyme"/>
    <property type="match status" value="1"/>
</dbReference>
<proteinExistence type="inferred from homology"/>
<feature type="domain" description="Alanine racemase N-terminal" evidence="5">
    <location>
        <begin position="25"/>
        <end position="233"/>
    </location>
</feature>
<keyword evidence="7" id="KW-1185">Reference proteome</keyword>
<dbReference type="PANTHER" id="PTHR10146:SF14">
    <property type="entry name" value="PYRIDOXAL PHOSPHATE HOMEOSTASIS PROTEIN"/>
    <property type="match status" value="1"/>
</dbReference>
<evidence type="ECO:0000256" key="2">
    <source>
        <dbReference type="HAMAP-Rule" id="MF_02087"/>
    </source>
</evidence>
<sequence length="235" mass="26007">MLNDDEILANLHDVRTRIDRAAAQRRHGSGDVRLLLATKTVPADRIAVVVTAGERLLGENRVQELAQKDEYLSALPCERHLIGHLQSNKVNQALRYVTCIQSLDRVELADRLQRRLDTLDTTVDVLLQVNTSGETSKFGVPPDEALTLARQTAKLDRLRIQGLMTIGLPASDADLIRPSYRRLREARDRIRDAQIDGVHMGTLSMGMSADLDIAIDEGSTMVRVGSGVFGARPRP</sequence>
<dbReference type="Gene3D" id="3.20.20.10">
    <property type="entry name" value="Alanine racemase"/>
    <property type="match status" value="1"/>
</dbReference>
<protein>
    <recommendedName>
        <fullName evidence="2">Pyridoxal phosphate homeostasis protein</fullName>
        <shortName evidence="2">PLP homeostasis protein</shortName>
    </recommendedName>
</protein>
<dbReference type="InterPro" id="IPR011078">
    <property type="entry name" value="PyrdxlP_homeostasis"/>
</dbReference>
<dbReference type="PIRSF" id="PIRSF004848">
    <property type="entry name" value="YBL036c_PLPDEIII"/>
    <property type="match status" value="1"/>
</dbReference>
<comment type="caution">
    <text evidence="6">The sequence shown here is derived from an EMBL/GenBank/DDBJ whole genome shotgun (WGS) entry which is preliminary data.</text>
</comment>
<dbReference type="HAMAP" id="MF_02087">
    <property type="entry name" value="PLP_homeostasis"/>
    <property type="match status" value="1"/>
</dbReference>
<comment type="cofactor">
    <cofactor evidence="3">
        <name>pyridoxal 5'-phosphate</name>
        <dbReference type="ChEBI" id="CHEBI:597326"/>
    </cofactor>
</comment>
<dbReference type="FunFam" id="3.20.20.10:FF:000018">
    <property type="entry name" value="Pyridoxal phosphate homeostasis protein"/>
    <property type="match status" value="1"/>
</dbReference>
<dbReference type="Proteomes" id="UP000475214">
    <property type="component" value="Unassembled WGS sequence"/>
</dbReference>
<dbReference type="Pfam" id="PF01168">
    <property type="entry name" value="Ala_racemase_N"/>
    <property type="match status" value="1"/>
</dbReference>
<evidence type="ECO:0000256" key="1">
    <source>
        <dbReference type="ARBA" id="ARBA00022898"/>
    </source>
</evidence>
<dbReference type="InterPro" id="IPR029066">
    <property type="entry name" value="PLP-binding_barrel"/>
</dbReference>
<dbReference type="EMBL" id="JAAGOA010000002">
    <property type="protein sequence ID" value="NED99076.1"/>
    <property type="molecule type" value="Genomic_DNA"/>
</dbReference>
<organism evidence="6 7">
    <name type="scientific">Phytoactinopolyspora halotolerans</name>
    <dbReference type="NCBI Taxonomy" id="1981512"/>
    <lineage>
        <taxon>Bacteria</taxon>
        <taxon>Bacillati</taxon>
        <taxon>Actinomycetota</taxon>
        <taxon>Actinomycetes</taxon>
        <taxon>Jiangellales</taxon>
        <taxon>Jiangellaceae</taxon>
        <taxon>Phytoactinopolyspora</taxon>
    </lineage>
</organism>
<evidence type="ECO:0000256" key="4">
    <source>
        <dbReference type="RuleBase" id="RU004514"/>
    </source>
</evidence>
<keyword evidence="1 2" id="KW-0663">Pyridoxal phosphate</keyword>
<accession>A0A6L9S246</accession>
<evidence type="ECO:0000313" key="6">
    <source>
        <dbReference type="EMBL" id="NED99076.1"/>
    </source>
</evidence>
<dbReference type="CDD" id="cd00635">
    <property type="entry name" value="PLPDE_III_YBL036c_like"/>
    <property type="match status" value="1"/>
</dbReference>
<dbReference type="RefSeq" id="WP_163732348.1">
    <property type="nucleotide sequence ID" value="NZ_JAAGOA010000002.1"/>
</dbReference>
<comment type="function">
    <text evidence="2">Pyridoxal 5'-phosphate (PLP)-binding protein, which is involved in PLP homeostasis.</text>
</comment>
<dbReference type="InterPro" id="IPR001608">
    <property type="entry name" value="Ala_racemase_N"/>
</dbReference>
<comment type="similarity">
    <text evidence="2 4">Belongs to the pyridoxal phosphate-binding protein YggS/PROSC family.</text>
</comment>
<dbReference type="PANTHER" id="PTHR10146">
    <property type="entry name" value="PROLINE SYNTHETASE CO-TRANSCRIBED BACTERIAL HOMOLOG PROTEIN"/>
    <property type="match status" value="1"/>
</dbReference>
<dbReference type="SUPFAM" id="SSF51419">
    <property type="entry name" value="PLP-binding barrel"/>
    <property type="match status" value="1"/>
</dbReference>
<feature type="modified residue" description="N6-(pyridoxal phosphate)lysine" evidence="2 3">
    <location>
        <position position="39"/>
    </location>
</feature>
<dbReference type="GO" id="GO:0030170">
    <property type="term" value="F:pyridoxal phosphate binding"/>
    <property type="evidence" value="ECO:0007669"/>
    <property type="project" value="UniProtKB-UniRule"/>
</dbReference>
<evidence type="ECO:0000256" key="3">
    <source>
        <dbReference type="PIRSR" id="PIRSR004848-1"/>
    </source>
</evidence>